<organism evidence="3 8">
    <name type="scientific">Cafeteria roenbergensis</name>
    <name type="common">Marine flagellate</name>
    <dbReference type="NCBI Taxonomy" id="33653"/>
    <lineage>
        <taxon>Eukaryota</taxon>
        <taxon>Sar</taxon>
        <taxon>Stramenopiles</taxon>
        <taxon>Bigyra</taxon>
        <taxon>Opalozoa</taxon>
        <taxon>Bicosoecida</taxon>
        <taxon>Cafeteriaceae</taxon>
        <taxon>Cafeteria</taxon>
    </lineage>
</organism>
<evidence type="ECO:0000313" key="10">
    <source>
        <dbReference type="Proteomes" id="UP000325113"/>
    </source>
</evidence>
<dbReference type="Proteomes" id="UP000322899">
    <property type="component" value="Unassembled WGS sequence"/>
</dbReference>
<feature type="compositionally biased region" description="Basic and acidic residues" evidence="1">
    <location>
        <begin position="173"/>
        <end position="192"/>
    </location>
</feature>
<accession>A0A5A8CEG0</accession>
<feature type="region of interest" description="Disordered" evidence="1">
    <location>
        <begin position="168"/>
        <end position="192"/>
    </location>
</feature>
<keyword evidence="2" id="KW-1133">Transmembrane helix</keyword>
<keyword evidence="2" id="KW-0472">Membrane</keyword>
<keyword evidence="2" id="KW-0812">Transmembrane</keyword>
<feature type="region of interest" description="Disordered" evidence="1">
    <location>
        <begin position="210"/>
        <end position="258"/>
    </location>
</feature>
<name>A0A5A8CEG0_CAFRO</name>
<evidence type="ECO:0000313" key="6">
    <source>
        <dbReference type="EMBL" id="KAA0173425.1"/>
    </source>
</evidence>
<reference evidence="7 8" key="1">
    <citation type="submission" date="2019-07" db="EMBL/GenBank/DDBJ databases">
        <title>Genomes of Cafeteria roenbergensis.</title>
        <authorList>
            <person name="Fischer M.G."/>
            <person name="Hackl T."/>
            <person name="Roman M."/>
        </authorList>
    </citation>
    <scope>NUCLEOTIDE SEQUENCE [LARGE SCALE GENOMIC DNA]</scope>
    <source>
        <strain evidence="3 8">BVI</strain>
        <strain evidence="4 10">Cflag</strain>
        <strain evidence="6 7">E4-10P</strain>
        <strain evidence="5 9">RCC970-E3</strain>
    </source>
</reference>
<evidence type="ECO:0000313" key="7">
    <source>
        <dbReference type="Proteomes" id="UP000322899"/>
    </source>
</evidence>
<evidence type="ECO:0000313" key="5">
    <source>
        <dbReference type="EMBL" id="KAA0160005.1"/>
    </source>
</evidence>
<sequence length="290" mass="30633">MAFAPVAWVLRRMAAVPLTGIAITGVGVAWGVHDMTAGTMRVVLPAVAPADRTFGLGAAKATWCAASAAGVIFLRETILGPRIRKLAPLPWAEASALQTVGLAWRSMERVVRYFPYRHRLVTVVLCGVATGFTSVVVDYRWLAAHVKSEHSAHQKSVAEAAAAAAALSSGPATDKDGAKQQDDKQSVSRFVRDRVSSTGRTLLAELKEQWQQWQDAPPSQNAITGESGPHGDTPTHVLGSLPGATQAEPAEPATAPMEDPWAELPAGAVRTAFDGISEEEAEAEAAEARA</sequence>
<evidence type="ECO:0000256" key="1">
    <source>
        <dbReference type="SAM" id="MobiDB-lite"/>
    </source>
</evidence>
<evidence type="ECO:0000313" key="8">
    <source>
        <dbReference type="Proteomes" id="UP000323011"/>
    </source>
</evidence>
<dbReference type="EMBL" id="VLTN01000030">
    <property type="protein sequence ID" value="KAA0151007.1"/>
    <property type="molecule type" value="Genomic_DNA"/>
</dbReference>
<dbReference type="Proteomes" id="UP000323011">
    <property type="component" value="Unassembled WGS sequence"/>
</dbReference>
<proteinExistence type="predicted"/>
<gene>
    <name evidence="6" type="ORF">FNF27_05065</name>
    <name evidence="5" type="ORF">FNF28_05585</name>
    <name evidence="3" type="ORF">FNF29_04897</name>
    <name evidence="4" type="ORF">FNF31_05416</name>
</gene>
<dbReference type="Proteomes" id="UP000324907">
    <property type="component" value="Unassembled WGS sequence"/>
</dbReference>
<feature type="compositionally biased region" description="Polar residues" evidence="1">
    <location>
        <begin position="210"/>
        <end position="224"/>
    </location>
</feature>
<evidence type="ECO:0000256" key="2">
    <source>
        <dbReference type="SAM" id="Phobius"/>
    </source>
</evidence>
<feature type="transmembrane region" description="Helical" evidence="2">
    <location>
        <begin position="116"/>
        <end position="137"/>
    </location>
</feature>
<feature type="transmembrane region" description="Helical" evidence="2">
    <location>
        <begin position="53"/>
        <end position="74"/>
    </location>
</feature>
<comment type="caution">
    <text evidence="3">The sequence shown here is derived from an EMBL/GenBank/DDBJ whole genome shotgun (WGS) entry which is preliminary data.</text>
</comment>
<dbReference type="EMBL" id="VLTM01000067">
    <property type="protein sequence ID" value="KAA0158475.1"/>
    <property type="molecule type" value="Genomic_DNA"/>
</dbReference>
<dbReference type="EMBL" id="VLTL01000116">
    <property type="protein sequence ID" value="KAA0160005.1"/>
    <property type="molecule type" value="Genomic_DNA"/>
</dbReference>
<evidence type="ECO:0000313" key="9">
    <source>
        <dbReference type="Proteomes" id="UP000324907"/>
    </source>
</evidence>
<protein>
    <submittedName>
        <fullName evidence="3">Uncharacterized protein</fullName>
    </submittedName>
</protein>
<feature type="compositionally biased region" description="Low complexity" evidence="1">
    <location>
        <begin position="242"/>
        <end position="258"/>
    </location>
</feature>
<evidence type="ECO:0000313" key="4">
    <source>
        <dbReference type="EMBL" id="KAA0158475.1"/>
    </source>
</evidence>
<dbReference type="Proteomes" id="UP000325113">
    <property type="component" value="Unassembled WGS sequence"/>
</dbReference>
<dbReference type="AlphaFoldDB" id="A0A5A8CEG0"/>
<feature type="transmembrane region" description="Helical" evidence="2">
    <location>
        <begin position="12"/>
        <end position="33"/>
    </location>
</feature>
<keyword evidence="8" id="KW-1185">Reference proteome</keyword>
<dbReference type="EMBL" id="VLTO01000033">
    <property type="protein sequence ID" value="KAA0173425.1"/>
    <property type="molecule type" value="Genomic_DNA"/>
</dbReference>
<evidence type="ECO:0000313" key="3">
    <source>
        <dbReference type="EMBL" id="KAA0151007.1"/>
    </source>
</evidence>